<accession>A0ABY6K3N3</accession>
<dbReference type="EMBL" id="CP092863">
    <property type="protein sequence ID" value="UYV61830.1"/>
    <property type="molecule type" value="Genomic_DNA"/>
</dbReference>
<name>A0ABY6K3N3_9ARAC</name>
<protein>
    <submittedName>
        <fullName evidence="2">MTMR12</fullName>
    </submittedName>
</protein>
<evidence type="ECO:0000313" key="3">
    <source>
        <dbReference type="Proteomes" id="UP001235939"/>
    </source>
</evidence>
<feature type="chain" id="PRO_5046329683" evidence="1">
    <location>
        <begin position="20"/>
        <end position="223"/>
    </location>
</feature>
<dbReference type="SUPFAM" id="SSF50729">
    <property type="entry name" value="PH domain-like"/>
    <property type="match status" value="1"/>
</dbReference>
<evidence type="ECO:0000256" key="1">
    <source>
        <dbReference type="SAM" id="SignalP"/>
    </source>
</evidence>
<reference evidence="2 3" key="1">
    <citation type="submission" date="2022-01" db="EMBL/GenBank/DDBJ databases">
        <title>A chromosomal length assembly of Cordylochernes scorpioides.</title>
        <authorList>
            <person name="Zeh D."/>
            <person name="Zeh J."/>
        </authorList>
    </citation>
    <scope>NUCLEOTIDE SEQUENCE [LARGE SCALE GENOMIC DNA]</scope>
    <source>
        <strain evidence="2">IN4F17</strain>
        <tissue evidence="2">Whole Body</tissue>
    </source>
</reference>
<organism evidence="2 3">
    <name type="scientific">Cordylochernes scorpioides</name>
    <dbReference type="NCBI Taxonomy" id="51811"/>
    <lineage>
        <taxon>Eukaryota</taxon>
        <taxon>Metazoa</taxon>
        <taxon>Ecdysozoa</taxon>
        <taxon>Arthropoda</taxon>
        <taxon>Chelicerata</taxon>
        <taxon>Arachnida</taxon>
        <taxon>Pseudoscorpiones</taxon>
        <taxon>Cheliferoidea</taxon>
        <taxon>Chernetidae</taxon>
        <taxon>Cordylochernes</taxon>
    </lineage>
</organism>
<feature type="signal peptide" evidence="1">
    <location>
        <begin position="1"/>
        <end position="19"/>
    </location>
</feature>
<dbReference type="Proteomes" id="UP001235939">
    <property type="component" value="Chromosome 01"/>
</dbReference>
<keyword evidence="1" id="KW-0732">Signal</keyword>
<sequence>MVQAMIIIVGSLATAFTWQAELAPKEMAASDMRNRHHVHTAAPNKEYILYTWSPYRVPPPVEEITLAPSLLPGEAIITQADHVLRYNTYSERKAGISGALFCTNFKLAFVTTEQFPSNLAMINMHLHNQILGENDICLLNIQAINHGKLSLTLLCLLPLSSIWIVRLELQAMAAALQKIDKDPIQKIYTPKIEDIAKIDMDPEQQLYTPKIEDIAVIEMYGDI</sequence>
<gene>
    <name evidence="2" type="ORF">LAZ67_1006754</name>
</gene>
<evidence type="ECO:0000313" key="2">
    <source>
        <dbReference type="EMBL" id="UYV61830.1"/>
    </source>
</evidence>
<proteinExistence type="predicted"/>
<keyword evidence="3" id="KW-1185">Reference proteome</keyword>